<proteinExistence type="predicted"/>
<organism evidence="2">
    <name type="scientific">Grosmannia clavigera (strain kw1407 / UAMH 11150)</name>
    <name type="common">Blue stain fungus</name>
    <name type="synonym">Graphiocladiella clavigera</name>
    <dbReference type="NCBI Taxonomy" id="655863"/>
    <lineage>
        <taxon>Eukaryota</taxon>
        <taxon>Fungi</taxon>
        <taxon>Dikarya</taxon>
        <taxon>Ascomycota</taxon>
        <taxon>Pezizomycotina</taxon>
        <taxon>Sordariomycetes</taxon>
        <taxon>Sordariomycetidae</taxon>
        <taxon>Ophiostomatales</taxon>
        <taxon>Ophiostomataceae</taxon>
        <taxon>Leptographium</taxon>
    </lineage>
</organism>
<dbReference type="EMBL" id="GL629765">
    <property type="protein sequence ID" value="EFX03514.1"/>
    <property type="molecule type" value="Genomic_DNA"/>
</dbReference>
<dbReference type="STRING" id="655863.F0XCM4"/>
<dbReference type="eggNOG" id="ENOG502SHRF">
    <property type="taxonomic scope" value="Eukaryota"/>
</dbReference>
<gene>
    <name evidence="1" type="ORF">CMQ_442</name>
</gene>
<evidence type="ECO:0000313" key="1">
    <source>
        <dbReference type="EMBL" id="EFX03514.1"/>
    </source>
</evidence>
<dbReference type="PANTHER" id="PTHR40619">
    <property type="entry name" value="FUNGAL STAND N-TERMINAL GOODBYE DOMAIN-CONTAINING PROTEIN"/>
    <property type="match status" value="1"/>
</dbReference>
<evidence type="ECO:0000313" key="2">
    <source>
        <dbReference type="Proteomes" id="UP000007796"/>
    </source>
</evidence>
<dbReference type="AlphaFoldDB" id="F0XCM4"/>
<dbReference type="GeneID" id="25977629"/>
<keyword evidence="2" id="KW-1185">Reference proteome</keyword>
<dbReference type="PANTHER" id="PTHR40619:SF3">
    <property type="entry name" value="FUNGAL STAND N-TERMINAL GOODBYE DOMAIN-CONTAINING PROTEIN"/>
    <property type="match status" value="1"/>
</dbReference>
<dbReference type="Proteomes" id="UP000007796">
    <property type="component" value="Unassembled WGS sequence"/>
</dbReference>
<name>F0XCM4_GROCL</name>
<reference evidence="1 2" key="1">
    <citation type="journal article" date="2011" name="Proc. Natl. Acad. Sci. U.S.A.">
        <title>Genome and transcriptome analyses of the mountain pine beetle-fungal symbiont Grosmannia clavigera, a lodgepole pine pathogen.</title>
        <authorList>
            <person name="DiGuistini S."/>
            <person name="Wang Y."/>
            <person name="Liao N.Y."/>
            <person name="Taylor G."/>
            <person name="Tanguay P."/>
            <person name="Feau N."/>
            <person name="Henrissat B."/>
            <person name="Chan S.K."/>
            <person name="Hesse-Orce U."/>
            <person name="Alamouti S.M."/>
            <person name="Tsui C.K.M."/>
            <person name="Docking R.T."/>
            <person name="Levasseur A."/>
            <person name="Haridas S."/>
            <person name="Robertson G."/>
            <person name="Birol I."/>
            <person name="Holt R.A."/>
            <person name="Marra M.A."/>
            <person name="Hamelin R.C."/>
            <person name="Hirst M."/>
            <person name="Jones S.J.M."/>
            <person name="Bohlmann J."/>
            <person name="Breuil C."/>
        </authorList>
    </citation>
    <scope>NUCLEOTIDE SEQUENCE [LARGE SCALE GENOMIC DNA]</scope>
    <source>
        <strain evidence="2">kw1407 / UAMH 11150</strain>
    </source>
</reference>
<protein>
    <submittedName>
        <fullName evidence="1">Uncharacterized protein</fullName>
    </submittedName>
</protein>
<dbReference type="HOGENOM" id="CLU_027356_0_0_1"/>
<sequence length="602" mass="68094">MKGQEEDMQPAESSVVQFIEDRGPQFHHVFAMPSYFDKSTSTFEAKIVFELRETIERCKIQTPNLVDFNLDINYCTWEEVKLELHKAKAAAAYSRDRAKSFIPGLFYELGKGHDYFEAALDAIPDSARVLRAGLAVIFCLARHRVQVRQKILDAFENIPNIVQTAELKLRTLVRAGKEEANRELNEKVKELQKTLLETIPHLIEALNPGTFRPAPVRRALSPFRGFNIDELLGTVYRKADTVHIYTERIKDEIITDTHNLTWDTRKLSRENREKIDTLHAKIDEVLKEQKNLQSLFDLSSSSKNFLFQFLMDNQKRNGSMSAESSADTLVNEPRSFVPAYPGPTFTPNELLELLEVPHLGLNEDKTHVLRHGRSLDNSTLSAASLLICCRQVQHLFGTPTSGIVLVEGCGDRSQSARVSPISVVCATLSHTLQSRPTSVTLLFFCGRHVASDDELCGPLGLMRSLLSQLILLMVQKNWVSGLARIGLSCGEEESEWKGLSLHDVCQLFYRVLESIPLAAEVICIIDGISFFERDEWCHDYDLVMNTFGTIIDEAKLNPKFKLLMTTPTRSSRLSSLEQHQRVALRNNGSQMSIWAAFRAADR</sequence>
<dbReference type="InParanoid" id="F0XCM4"/>
<dbReference type="OrthoDB" id="5419927at2759"/>
<accession>F0XCM4</accession>
<dbReference type="RefSeq" id="XP_014172996.1">
    <property type="nucleotide sequence ID" value="XM_014317521.1"/>
</dbReference>